<dbReference type="InParanoid" id="T1FLY5"/>
<keyword evidence="3" id="KW-1185">Reference proteome</keyword>
<accession>T1FLY5</accession>
<dbReference type="EnsemblMetazoa" id="HelroT184769">
    <property type="protein sequence ID" value="HelroP184769"/>
    <property type="gene ID" value="HelroG184769"/>
</dbReference>
<evidence type="ECO:0000313" key="3">
    <source>
        <dbReference type="Proteomes" id="UP000015101"/>
    </source>
</evidence>
<dbReference type="CTD" id="20209834"/>
<dbReference type="KEGG" id="hro:HELRODRAFT_184769"/>
<evidence type="ECO:0000313" key="1">
    <source>
        <dbReference type="EMBL" id="ESN99669.1"/>
    </source>
</evidence>
<dbReference type="InterPro" id="IPR027417">
    <property type="entry name" value="P-loop_NTPase"/>
</dbReference>
<dbReference type="EMBL" id="AMQM01011992">
    <property type="status" value="NOT_ANNOTATED_CDS"/>
    <property type="molecule type" value="Genomic_DNA"/>
</dbReference>
<dbReference type="AlphaFoldDB" id="T1FLY5"/>
<dbReference type="Gene3D" id="3.40.50.300">
    <property type="entry name" value="P-loop containing nucleotide triphosphate hydrolases"/>
    <property type="match status" value="1"/>
</dbReference>
<protein>
    <submittedName>
        <fullName evidence="1 2">Uncharacterized protein</fullName>
    </submittedName>
</protein>
<organism evidence="2 3">
    <name type="scientific">Helobdella robusta</name>
    <name type="common">Californian leech</name>
    <dbReference type="NCBI Taxonomy" id="6412"/>
    <lineage>
        <taxon>Eukaryota</taxon>
        <taxon>Metazoa</taxon>
        <taxon>Spiralia</taxon>
        <taxon>Lophotrochozoa</taxon>
        <taxon>Annelida</taxon>
        <taxon>Clitellata</taxon>
        <taxon>Hirudinea</taxon>
        <taxon>Rhynchobdellida</taxon>
        <taxon>Glossiphoniidae</taxon>
        <taxon>Helobdella</taxon>
    </lineage>
</organism>
<dbReference type="Proteomes" id="UP000015101">
    <property type="component" value="Unassembled WGS sequence"/>
</dbReference>
<dbReference type="GeneID" id="20209834"/>
<reference evidence="3" key="1">
    <citation type="submission" date="2012-12" db="EMBL/GenBank/DDBJ databases">
        <authorList>
            <person name="Hellsten U."/>
            <person name="Grimwood J."/>
            <person name="Chapman J.A."/>
            <person name="Shapiro H."/>
            <person name="Aerts A."/>
            <person name="Otillar R.P."/>
            <person name="Terry A.Y."/>
            <person name="Boore J.L."/>
            <person name="Simakov O."/>
            <person name="Marletaz F."/>
            <person name="Cho S.-J."/>
            <person name="Edsinger-Gonzales E."/>
            <person name="Havlak P."/>
            <person name="Kuo D.-H."/>
            <person name="Larsson T."/>
            <person name="Lv J."/>
            <person name="Arendt D."/>
            <person name="Savage R."/>
            <person name="Osoegawa K."/>
            <person name="de Jong P."/>
            <person name="Lindberg D.R."/>
            <person name="Seaver E.C."/>
            <person name="Weisblat D.A."/>
            <person name="Putnam N.H."/>
            <person name="Grigoriev I.V."/>
            <person name="Rokhsar D.S."/>
        </authorList>
    </citation>
    <scope>NUCLEOTIDE SEQUENCE</scope>
</reference>
<name>T1FLY5_HELRO</name>
<reference evidence="1 3" key="2">
    <citation type="journal article" date="2013" name="Nature">
        <title>Insights into bilaterian evolution from three spiralian genomes.</title>
        <authorList>
            <person name="Simakov O."/>
            <person name="Marletaz F."/>
            <person name="Cho S.J."/>
            <person name="Edsinger-Gonzales E."/>
            <person name="Havlak P."/>
            <person name="Hellsten U."/>
            <person name="Kuo D.H."/>
            <person name="Larsson T."/>
            <person name="Lv J."/>
            <person name="Arendt D."/>
            <person name="Savage R."/>
            <person name="Osoegawa K."/>
            <person name="de Jong P."/>
            <person name="Grimwood J."/>
            <person name="Chapman J.A."/>
            <person name="Shapiro H."/>
            <person name="Aerts A."/>
            <person name="Otillar R.P."/>
            <person name="Terry A.Y."/>
            <person name="Boore J.L."/>
            <person name="Grigoriev I.V."/>
            <person name="Lindberg D.R."/>
            <person name="Seaver E.C."/>
            <person name="Weisblat D.A."/>
            <person name="Putnam N.H."/>
            <person name="Rokhsar D.S."/>
        </authorList>
    </citation>
    <scope>NUCLEOTIDE SEQUENCE</scope>
</reference>
<dbReference type="EMBL" id="KB097100">
    <property type="protein sequence ID" value="ESN99669.1"/>
    <property type="molecule type" value="Genomic_DNA"/>
</dbReference>
<sequence>IDILTSHIKACIATICEVFLYFYEHQEHIALILVVMITIVTGEKDSGKSSYLQNWYTSDPVGCGILSQKVIRNNLVAGYDMLLLPSLVKMPLCRTPNHLEDLQTTDTITQGRFTFSASTFQEAISQTMPLLLCSDTFWLDEIGQLELNNAGYAPLLHFAIMQCCNLRLGVRLSLLPDIIERFDLHACQIIKLS</sequence>
<evidence type="ECO:0000313" key="2">
    <source>
        <dbReference type="EnsemblMetazoa" id="HelroP184769"/>
    </source>
</evidence>
<gene>
    <name evidence="2" type="primary">20209834</name>
    <name evidence="1" type="ORF">HELRODRAFT_184769</name>
</gene>
<reference evidence="2" key="3">
    <citation type="submission" date="2015-06" db="UniProtKB">
        <authorList>
            <consortium name="EnsemblMetazoa"/>
        </authorList>
    </citation>
    <scope>IDENTIFICATION</scope>
</reference>
<proteinExistence type="predicted"/>
<dbReference type="HOGENOM" id="CLU_1412079_0_0_1"/>
<dbReference type="RefSeq" id="XP_009022231.1">
    <property type="nucleotide sequence ID" value="XM_009023983.1"/>
</dbReference>